<gene>
    <name evidence="1" type="ORF">DICVIV_13145</name>
</gene>
<evidence type="ECO:0000313" key="1">
    <source>
        <dbReference type="EMBL" id="KJH40892.1"/>
    </source>
</evidence>
<dbReference type="Pfam" id="PF12044">
    <property type="entry name" value="Metallopep"/>
    <property type="match status" value="1"/>
</dbReference>
<proteinExistence type="predicted"/>
<keyword evidence="2" id="KW-1185">Reference proteome</keyword>
<dbReference type="OrthoDB" id="74460at2759"/>
<accession>A0A0D8XAU3</accession>
<sequence>MLCYDIHLHFIQVPVKQPKVHESYDIDCIHFISRFVIDFIQNAVDNFIIGHQHLYSIKHLSSHRLIYPSSVTVHESVADFEFLLVEIRKQKGFHVCFLRTNTTIEIQHFFERNVVVALLPDLNGLHYKKVLSNGLCKELIALGRGVGAALHEIGHMFGAFHSVNGIMSQQVNAIGLLNVNAGDLETESQNCFFDNYSLCVFAHSPFFNRILTSEPSPVLFKISDREIHLKCNSGIFLIVIIHSICRTGDIFKKLANRKLNEQSKKLGNTKLTDGKMKMIGGWA</sequence>
<dbReference type="EMBL" id="KN716981">
    <property type="protein sequence ID" value="KJH40892.1"/>
    <property type="molecule type" value="Genomic_DNA"/>
</dbReference>
<organism evidence="1 2">
    <name type="scientific">Dictyocaulus viviparus</name>
    <name type="common">Bovine lungworm</name>
    <dbReference type="NCBI Taxonomy" id="29172"/>
    <lineage>
        <taxon>Eukaryota</taxon>
        <taxon>Metazoa</taxon>
        <taxon>Ecdysozoa</taxon>
        <taxon>Nematoda</taxon>
        <taxon>Chromadorea</taxon>
        <taxon>Rhabditida</taxon>
        <taxon>Rhabditina</taxon>
        <taxon>Rhabditomorpha</taxon>
        <taxon>Strongyloidea</taxon>
        <taxon>Metastrongylidae</taxon>
        <taxon>Dictyocaulus</taxon>
    </lineage>
</organism>
<evidence type="ECO:0000313" key="2">
    <source>
        <dbReference type="Proteomes" id="UP000053766"/>
    </source>
</evidence>
<dbReference type="AlphaFoldDB" id="A0A0D8XAU3"/>
<name>A0A0D8XAU3_DICVI</name>
<reference evidence="2" key="2">
    <citation type="journal article" date="2016" name="Sci. Rep.">
        <title>Dictyocaulus viviparus genome, variome and transcriptome elucidate lungworm biology and support future intervention.</title>
        <authorList>
            <person name="McNulty S.N."/>
            <person name="Strube C."/>
            <person name="Rosa B.A."/>
            <person name="Martin J.C."/>
            <person name="Tyagi R."/>
            <person name="Choi Y.J."/>
            <person name="Wang Q."/>
            <person name="Hallsworth Pepin K."/>
            <person name="Zhang X."/>
            <person name="Ozersky P."/>
            <person name="Wilson R.K."/>
            <person name="Sternberg P.W."/>
            <person name="Gasser R.B."/>
            <person name="Mitreva M."/>
        </authorList>
    </citation>
    <scope>NUCLEOTIDE SEQUENCE [LARGE SCALE GENOMIC DNA]</scope>
    <source>
        <strain evidence="2">HannoverDv2000</strain>
    </source>
</reference>
<dbReference type="InterPro" id="IPR021917">
    <property type="entry name" value="Unchr_Zn-peptidase-like"/>
</dbReference>
<protein>
    <submittedName>
        <fullName evidence="1">Uncharacterized protein</fullName>
    </submittedName>
</protein>
<reference evidence="1 2" key="1">
    <citation type="submission" date="2013-11" db="EMBL/GenBank/DDBJ databases">
        <title>Draft genome of the bovine lungworm Dictyocaulus viviparus.</title>
        <authorList>
            <person name="Mitreva M."/>
        </authorList>
    </citation>
    <scope>NUCLEOTIDE SEQUENCE [LARGE SCALE GENOMIC DNA]</scope>
    <source>
        <strain evidence="1 2">HannoverDv2000</strain>
    </source>
</reference>
<dbReference type="Proteomes" id="UP000053766">
    <property type="component" value="Unassembled WGS sequence"/>
</dbReference>